<dbReference type="SUPFAM" id="SSF52540">
    <property type="entry name" value="P-loop containing nucleoside triphosphate hydrolases"/>
    <property type="match status" value="1"/>
</dbReference>
<keyword evidence="3" id="KW-0067">ATP-binding</keyword>
<dbReference type="GO" id="GO:0004798">
    <property type="term" value="F:dTMP kinase activity"/>
    <property type="evidence" value="ECO:0007669"/>
    <property type="project" value="TreeGrafter"/>
</dbReference>
<evidence type="ECO:0000256" key="1">
    <source>
        <dbReference type="ARBA" id="ARBA00009776"/>
    </source>
</evidence>
<evidence type="ECO:0000259" key="4">
    <source>
        <dbReference type="Pfam" id="PF02223"/>
    </source>
</evidence>
<comment type="similarity">
    <text evidence="1">Belongs to the thymidylate kinase family.</text>
</comment>
<name>A0A494XII7_9BURK</name>
<accession>A0A494XII7</accession>
<dbReference type="GO" id="GO:0006233">
    <property type="term" value="P:dTDP biosynthetic process"/>
    <property type="evidence" value="ECO:0007669"/>
    <property type="project" value="TreeGrafter"/>
</dbReference>
<feature type="domain" description="Thymidylate kinase-like" evidence="4">
    <location>
        <begin position="12"/>
        <end position="145"/>
    </location>
</feature>
<dbReference type="EMBL" id="RBZV01000004">
    <property type="protein sequence ID" value="RKP48436.1"/>
    <property type="molecule type" value="Genomic_DNA"/>
</dbReference>
<dbReference type="Gene3D" id="3.40.50.300">
    <property type="entry name" value="P-loop containing nucleotide triphosphate hydrolases"/>
    <property type="match status" value="1"/>
</dbReference>
<evidence type="ECO:0000256" key="3">
    <source>
        <dbReference type="ARBA" id="ARBA00022840"/>
    </source>
</evidence>
<comment type="caution">
    <text evidence="5">The sequence shown here is derived from an EMBL/GenBank/DDBJ whole genome shotgun (WGS) entry which is preliminary data.</text>
</comment>
<evidence type="ECO:0000256" key="2">
    <source>
        <dbReference type="ARBA" id="ARBA00022741"/>
    </source>
</evidence>
<dbReference type="GO" id="GO:0006235">
    <property type="term" value="P:dTTP biosynthetic process"/>
    <property type="evidence" value="ECO:0007669"/>
    <property type="project" value="TreeGrafter"/>
</dbReference>
<dbReference type="PANTHER" id="PTHR10344:SF4">
    <property type="entry name" value="UMP-CMP KINASE 2, MITOCHONDRIAL"/>
    <property type="match status" value="1"/>
</dbReference>
<evidence type="ECO:0000313" key="6">
    <source>
        <dbReference type="Proteomes" id="UP000280434"/>
    </source>
</evidence>
<dbReference type="OrthoDB" id="9774907at2"/>
<dbReference type="PANTHER" id="PTHR10344">
    <property type="entry name" value="THYMIDYLATE KINASE"/>
    <property type="match status" value="1"/>
</dbReference>
<dbReference type="Pfam" id="PF02223">
    <property type="entry name" value="Thymidylate_kin"/>
    <property type="match status" value="1"/>
</dbReference>
<keyword evidence="2" id="KW-0547">Nucleotide-binding</keyword>
<protein>
    <recommendedName>
        <fullName evidence="4">Thymidylate kinase-like domain-containing protein</fullName>
    </recommendedName>
</protein>
<dbReference type="RefSeq" id="WP_121278285.1">
    <property type="nucleotide sequence ID" value="NZ_RBZV01000004.1"/>
</dbReference>
<dbReference type="GO" id="GO:0005524">
    <property type="term" value="F:ATP binding"/>
    <property type="evidence" value="ECO:0007669"/>
    <property type="project" value="UniProtKB-KW"/>
</dbReference>
<reference evidence="5 6" key="1">
    <citation type="submission" date="2018-10" db="EMBL/GenBank/DDBJ databases">
        <title>Paraburkholderia sp. 7MK8-2, isolated from soil.</title>
        <authorList>
            <person name="Gao Z.-H."/>
            <person name="Qiu L.-H."/>
        </authorList>
    </citation>
    <scope>NUCLEOTIDE SEQUENCE [LARGE SCALE GENOMIC DNA]</scope>
    <source>
        <strain evidence="5 6">7MK8-2</strain>
    </source>
</reference>
<gene>
    <name evidence="5" type="ORF">D7S89_14115</name>
</gene>
<dbReference type="InterPro" id="IPR027417">
    <property type="entry name" value="P-loop_NTPase"/>
</dbReference>
<proteinExistence type="inferred from homology"/>
<organism evidence="5 6">
    <name type="scientific">Trinickia fusca</name>
    <dbReference type="NCBI Taxonomy" id="2419777"/>
    <lineage>
        <taxon>Bacteria</taxon>
        <taxon>Pseudomonadati</taxon>
        <taxon>Pseudomonadota</taxon>
        <taxon>Betaproteobacteria</taxon>
        <taxon>Burkholderiales</taxon>
        <taxon>Burkholderiaceae</taxon>
        <taxon>Trinickia</taxon>
    </lineage>
</organism>
<evidence type="ECO:0000313" key="5">
    <source>
        <dbReference type="EMBL" id="RKP48436.1"/>
    </source>
</evidence>
<dbReference type="GO" id="GO:0005737">
    <property type="term" value="C:cytoplasm"/>
    <property type="evidence" value="ECO:0007669"/>
    <property type="project" value="TreeGrafter"/>
</dbReference>
<sequence length="235" mass="26219">MQSNTVKFLVAIEGSDGSGKSTLIQALAARAKQHNVSFLKRSFHDQPMVKAIIRNFEAHHSITREMLSACLWASAAYTMEEVAGSRAQLVVCDRYDLTGRLYDRFSGIPLTLTSTNAALLPQPDLYVYLDLSPHIALGRVLSRSGKVSFYETMDQYEVGRRNGELHKAYQMGLIDPAEANNSFLEKKKNERAFAHELFPRIPNLLILDASRPAPALVEDCWEQIATGLVSCTLRC</sequence>
<keyword evidence="6" id="KW-1185">Reference proteome</keyword>
<dbReference type="InterPro" id="IPR039430">
    <property type="entry name" value="Thymidylate_kin-like_dom"/>
</dbReference>
<dbReference type="GO" id="GO:0006227">
    <property type="term" value="P:dUDP biosynthetic process"/>
    <property type="evidence" value="ECO:0007669"/>
    <property type="project" value="TreeGrafter"/>
</dbReference>
<dbReference type="Proteomes" id="UP000280434">
    <property type="component" value="Unassembled WGS sequence"/>
</dbReference>
<dbReference type="AlphaFoldDB" id="A0A494XII7"/>